<dbReference type="InterPro" id="IPR013103">
    <property type="entry name" value="RVT_2"/>
</dbReference>
<sequence length="1565" mass="176488">MATTLHSIPILEGENFTNWKFRIRSILDKEQVLYVLESAIENCSDDAEKKVFLVDDAKARQIIIQGTSDKHLDILRDCTSAKAMMTALQDVFVRSSTFSKLSLWRKLFSLRCSRDDILEDHFLKFDKIVRDLEEFGSKLDEGDRICLLLLSLPSSFETVITALETQPTLKMDFVKSRLLDEENKLKNKDLGSQDEIGLKAFQLGRPGYAQREQFRQHQYSRNRRSRGRFGRGSRGYPTGRFVNNNDRPSNASGSSAISFVALDCVQKLNLGDNSFIIDSGASTNLISARLEPQMSKIVKLDRKVVINIANGENMIAEKKGTLNASFQGRSVKIDGLIVPGLRHNLLSAGTLTSKGHSIIMKEDEMLIQGSDFTFRCARKHGLYTISFDIDKSESCHFSTKEGNLWHKRLGHLCNKSLRQLGLPTINGTCPPCVEGKATRLPFYRNERLTHKIGELIHSDIAGPVTPETINGEKYFQVIIDDFSHFLVVKLLRTKDEAEQNLINYVNTTERQLGIKVKRFRLDNGGEFSSNNFKNFARKHGIELEYTMSYSPQSNGKSERMNRTLQNMVRTKLIDSGVPKYLWGEALKSSVYELNRSPSASLKNGETPALLWHGRNDISKARVFGCRAWLTSLPKGKKLDPRAKRGVLCGYCGGGYRIWLPNEKKVVQSRDVVFDEDTFEYKPPTAGFSPEPSKSQWVDMPSCPTITSTTNSEKADLQAPIQLPDNSDVSSSDEEEDRQNEKSPIKVSKSGRVLKKPSRLDEFELYSAYCMLSSTTEEPKTFEEARQNDEWKAAIKNELDSHKELGTWTPAKLPENKEAIDTKWVFKIKEDGTKKARLVARGFQIPYNKLEEFTYAPVCRMSTIRILISQAVIHDWPMRQIDVPTAFLNGKLESDVFIKTPKGLNCDSQILKLNRALYGLRESPKCWNDCFSKEMERFGFKRSPYDYCLYVGPDVFLCLFVDDGIITGNSSKIDAVIGALHKRFRVKDLGNVSSFLGMQFSKANGSITVVQSKMIDRILKEFKMEQCRPVSTPMDTGFQVEELKIVDRDIPYRRLGSEVELRGWRGDGRDNWKGSGNVPKWLKGEFFSVGPGIFDIGDFTMNHWCDGFGIICKFSLSENEITFTKRYLNSDAYTKAKSIGKPVYTEFGTKAYSDPTKSFFGKMLNNVIPELTDNESNNIYRLGSTVYVATESANKRTLNIKTLQSEQKVDLTSVMGVNLACSHVYFDAAGTGYTVGTSLTSGVKTQIFKIPPKECKPGTEFKGHQVLCTIPSRYRTSVSFAHSFGLAENKIVFIEQPLFMSGMKLVSATMKGNSMHDTMEWKPEEKNRFIIAEKSTGEVSQVIYESSIAFFFYHHINTYEENDKLIVDVLAHDSPEIMDKLWLKELRSGNFQLKDKSTARRYILPLIKNEKELMALPEGVNMIQGESVSAVRKGNKIIIAGRNLTEPSYDLPTISSRVAGKKYTYFYASGMYGDGTFRNSVVKVNVETGDITKWTGSTNEFAGEPHFIAAPGSCEEDDGVVLSIVADTKSRETFLLILGAQNMDEIARAIVTSHTPTLIHCLFIPK</sequence>
<dbReference type="InterPro" id="IPR025724">
    <property type="entry name" value="GAG-pre-integrase_dom"/>
</dbReference>
<dbReference type="SUPFAM" id="SSF53098">
    <property type="entry name" value="Ribonuclease H-like"/>
    <property type="match status" value="1"/>
</dbReference>
<comment type="similarity">
    <text evidence="2">Belongs to the carotenoid oxygenase family.</text>
</comment>
<dbReference type="SUPFAM" id="SSF56672">
    <property type="entry name" value="DNA/RNA polymerases"/>
    <property type="match status" value="1"/>
</dbReference>
<keyword evidence="4" id="KW-0408">Iron</keyword>
<accession>A0ABN7AMK0</accession>
<evidence type="ECO:0000259" key="6">
    <source>
        <dbReference type="PROSITE" id="PS50994"/>
    </source>
</evidence>
<feature type="region of interest" description="Disordered" evidence="5">
    <location>
        <begin position="212"/>
        <end position="250"/>
    </location>
</feature>
<dbReference type="Pfam" id="PF14223">
    <property type="entry name" value="Retrotran_gag_2"/>
    <property type="match status" value="1"/>
</dbReference>
<dbReference type="Pfam" id="PF03055">
    <property type="entry name" value="RPE65"/>
    <property type="match status" value="1"/>
</dbReference>
<dbReference type="Gene3D" id="3.30.420.10">
    <property type="entry name" value="Ribonuclease H-like superfamily/Ribonuclease H"/>
    <property type="match status" value="1"/>
</dbReference>
<dbReference type="Pfam" id="PF25597">
    <property type="entry name" value="SH3_retrovirus"/>
    <property type="match status" value="1"/>
</dbReference>
<reference evidence="7 8" key="1">
    <citation type="submission" date="2023-09" db="EMBL/GenBank/DDBJ databases">
        <title>Nesidiocoris tenuis whole genome shotgun sequence.</title>
        <authorList>
            <person name="Shibata T."/>
            <person name="Shimoda M."/>
            <person name="Kobayashi T."/>
            <person name="Uehara T."/>
        </authorList>
    </citation>
    <scope>NUCLEOTIDE SEQUENCE [LARGE SCALE GENOMIC DNA]</scope>
    <source>
        <strain evidence="7 8">Japan</strain>
    </source>
</reference>
<evidence type="ECO:0000313" key="8">
    <source>
        <dbReference type="Proteomes" id="UP001307889"/>
    </source>
</evidence>
<evidence type="ECO:0000256" key="4">
    <source>
        <dbReference type="ARBA" id="ARBA00023004"/>
    </source>
</evidence>
<dbReference type="EMBL" id="AP028911">
    <property type="protein sequence ID" value="BES91567.1"/>
    <property type="molecule type" value="Genomic_DNA"/>
</dbReference>
<dbReference type="Pfam" id="PF00665">
    <property type="entry name" value="rve"/>
    <property type="match status" value="1"/>
</dbReference>
<dbReference type="CDD" id="cd00303">
    <property type="entry name" value="retropepsin_like"/>
    <property type="match status" value="1"/>
</dbReference>
<dbReference type="InterPro" id="IPR057670">
    <property type="entry name" value="SH3_retrovirus"/>
</dbReference>
<dbReference type="InterPro" id="IPR012337">
    <property type="entry name" value="RNaseH-like_sf"/>
</dbReference>
<dbReference type="InterPro" id="IPR004294">
    <property type="entry name" value="Carotenoid_Oase"/>
</dbReference>
<name>A0ABN7AMK0_9HEMI</name>
<dbReference type="PANTHER" id="PTHR10543">
    <property type="entry name" value="BETA-CAROTENE DIOXYGENASE"/>
    <property type="match status" value="1"/>
</dbReference>
<gene>
    <name evidence="7" type="ORF">NTJ_04377</name>
</gene>
<feature type="region of interest" description="Disordered" evidence="5">
    <location>
        <begin position="683"/>
        <end position="750"/>
    </location>
</feature>
<dbReference type="Pfam" id="PF13976">
    <property type="entry name" value="gag_pre-integrs"/>
    <property type="match status" value="1"/>
</dbReference>
<dbReference type="InterPro" id="IPR036397">
    <property type="entry name" value="RNaseH_sf"/>
</dbReference>
<evidence type="ECO:0000256" key="5">
    <source>
        <dbReference type="SAM" id="MobiDB-lite"/>
    </source>
</evidence>
<feature type="domain" description="Integrase catalytic" evidence="6">
    <location>
        <begin position="437"/>
        <end position="615"/>
    </location>
</feature>
<dbReference type="Pfam" id="PF07727">
    <property type="entry name" value="RVT_2"/>
    <property type="match status" value="1"/>
</dbReference>
<feature type="compositionally biased region" description="Basic residues" evidence="5">
    <location>
        <begin position="218"/>
        <end position="231"/>
    </location>
</feature>
<dbReference type="PROSITE" id="PS50994">
    <property type="entry name" value="INTEGRASE"/>
    <property type="match status" value="1"/>
</dbReference>
<dbReference type="Proteomes" id="UP001307889">
    <property type="component" value="Chromosome 3"/>
</dbReference>
<organism evidence="7 8">
    <name type="scientific">Nesidiocoris tenuis</name>
    <dbReference type="NCBI Taxonomy" id="355587"/>
    <lineage>
        <taxon>Eukaryota</taxon>
        <taxon>Metazoa</taxon>
        <taxon>Ecdysozoa</taxon>
        <taxon>Arthropoda</taxon>
        <taxon>Hexapoda</taxon>
        <taxon>Insecta</taxon>
        <taxon>Pterygota</taxon>
        <taxon>Neoptera</taxon>
        <taxon>Paraneoptera</taxon>
        <taxon>Hemiptera</taxon>
        <taxon>Heteroptera</taxon>
        <taxon>Panheteroptera</taxon>
        <taxon>Cimicomorpha</taxon>
        <taxon>Miridae</taxon>
        <taxon>Dicyphina</taxon>
        <taxon>Nesidiocoris</taxon>
    </lineage>
</organism>
<feature type="compositionally biased region" description="Polar residues" evidence="5">
    <location>
        <begin position="241"/>
        <end position="250"/>
    </location>
</feature>
<dbReference type="PANTHER" id="PTHR10543:SF132">
    <property type="entry name" value="BETA,BETA-CAROTENE 15,15'-DIOXYGENASE"/>
    <property type="match status" value="1"/>
</dbReference>
<evidence type="ECO:0000256" key="2">
    <source>
        <dbReference type="ARBA" id="ARBA00006787"/>
    </source>
</evidence>
<evidence type="ECO:0000256" key="3">
    <source>
        <dbReference type="ARBA" id="ARBA00022723"/>
    </source>
</evidence>
<dbReference type="InterPro" id="IPR001584">
    <property type="entry name" value="Integrase_cat-core"/>
</dbReference>
<evidence type="ECO:0000256" key="1">
    <source>
        <dbReference type="ARBA" id="ARBA00001954"/>
    </source>
</evidence>
<comment type="cofactor">
    <cofactor evidence="1">
        <name>Fe(2+)</name>
        <dbReference type="ChEBI" id="CHEBI:29033"/>
    </cofactor>
</comment>
<protein>
    <recommendedName>
        <fullName evidence="6">Integrase catalytic domain-containing protein</fullName>
    </recommendedName>
</protein>
<keyword evidence="3" id="KW-0479">Metal-binding</keyword>
<evidence type="ECO:0000313" key="7">
    <source>
        <dbReference type="EMBL" id="BES91567.1"/>
    </source>
</evidence>
<proteinExistence type="inferred from homology"/>
<dbReference type="InterPro" id="IPR043502">
    <property type="entry name" value="DNA/RNA_pol_sf"/>
</dbReference>
<keyword evidence="8" id="KW-1185">Reference proteome</keyword>